<feature type="transmembrane region" description="Helical" evidence="7">
    <location>
        <begin position="165"/>
        <end position="186"/>
    </location>
</feature>
<feature type="transmembrane region" description="Helical" evidence="7">
    <location>
        <begin position="218"/>
        <end position="242"/>
    </location>
</feature>
<dbReference type="PANTHER" id="PTHR23514">
    <property type="entry name" value="BYPASS OF STOP CODON PROTEIN 6"/>
    <property type="match status" value="1"/>
</dbReference>
<dbReference type="AlphaFoldDB" id="A0A2G6KD72"/>
<comment type="caution">
    <text evidence="9">The sequence shown here is derived from an EMBL/GenBank/DDBJ whole genome shotgun (WGS) entry which is preliminary data.</text>
</comment>
<evidence type="ECO:0000256" key="1">
    <source>
        <dbReference type="ARBA" id="ARBA00004127"/>
    </source>
</evidence>
<keyword evidence="4 7" id="KW-0812">Transmembrane</keyword>
<proteinExistence type="inferred from homology"/>
<dbReference type="Proteomes" id="UP000230821">
    <property type="component" value="Unassembled WGS sequence"/>
</dbReference>
<organism evidence="9 10">
    <name type="scientific">candidate division KSB3 bacterium</name>
    <dbReference type="NCBI Taxonomy" id="2044937"/>
    <lineage>
        <taxon>Bacteria</taxon>
        <taxon>candidate division KSB3</taxon>
    </lineage>
</organism>
<dbReference type="SUPFAM" id="SSF103473">
    <property type="entry name" value="MFS general substrate transporter"/>
    <property type="match status" value="1"/>
</dbReference>
<gene>
    <name evidence="9" type="ORF">CSA56_11060</name>
</gene>
<feature type="transmembrane region" description="Helical" evidence="7">
    <location>
        <begin position="46"/>
        <end position="68"/>
    </location>
</feature>
<dbReference type="InterPro" id="IPR051788">
    <property type="entry name" value="MFS_Transporter"/>
</dbReference>
<dbReference type="PANTHER" id="PTHR23514:SF3">
    <property type="entry name" value="BYPASS OF STOP CODON PROTEIN 6"/>
    <property type="match status" value="1"/>
</dbReference>
<dbReference type="EMBL" id="PDSK01000096">
    <property type="protein sequence ID" value="PIE33646.1"/>
    <property type="molecule type" value="Genomic_DNA"/>
</dbReference>
<feature type="transmembrane region" description="Helical" evidence="7">
    <location>
        <begin position="308"/>
        <end position="328"/>
    </location>
</feature>
<evidence type="ECO:0000313" key="9">
    <source>
        <dbReference type="EMBL" id="PIE33646.1"/>
    </source>
</evidence>
<name>A0A2G6KD72_9BACT</name>
<dbReference type="InterPro" id="IPR036259">
    <property type="entry name" value="MFS_trans_sf"/>
</dbReference>
<keyword evidence="3" id="KW-0813">Transport</keyword>
<keyword evidence="5 7" id="KW-1133">Transmembrane helix</keyword>
<sequence>MIHLPSEQKLSLYSVLLTLTAFALSANAIPPLATTIAQQFTVSYEAFGYVFMLQYLCFTCASLSGGYLHHRCGISSRILVLAGVFGTAVLFLVGSMLSGFFWVLSWIVPLGFAGGLTETFSSVLIAGFEQGNSSRLMNLSQVFYCIGAIASPQLAAILLEAHLSWRLAFLILGICTLCIGIIFMRFNKPISPPLRPQPTSQPIGTPRQMQLPLRHDRLFYLMALLLFLYVVIEISSASWIAAYFEKSFHLSASMAARRLSLFWTGLILGRVMMLVVPARFTLWPGLIGGSFGMCIGNTLLAFSGSYGTATASIFIVGMAAGPIWPIIVMLSQHMRGSARFTSGVIGIGALGAALGPFLGSLVIRSCGVEEFFPVLSGASMVLLGLILVTKYTRTRSTNAYEI</sequence>
<feature type="domain" description="Major facilitator superfamily (MFS) profile" evidence="8">
    <location>
        <begin position="11"/>
        <end position="396"/>
    </location>
</feature>
<feature type="transmembrane region" description="Helical" evidence="7">
    <location>
        <begin position="340"/>
        <end position="359"/>
    </location>
</feature>
<feature type="transmembrane region" description="Helical" evidence="7">
    <location>
        <begin position="371"/>
        <end position="388"/>
    </location>
</feature>
<evidence type="ECO:0000256" key="4">
    <source>
        <dbReference type="ARBA" id="ARBA00022692"/>
    </source>
</evidence>
<evidence type="ECO:0000256" key="3">
    <source>
        <dbReference type="ARBA" id="ARBA00022448"/>
    </source>
</evidence>
<feature type="transmembrane region" description="Helical" evidence="7">
    <location>
        <begin position="80"/>
        <end position="104"/>
    </location>
</feature>
<evidence type="ECO:0000259" key="8">
    <source>
        <dbReference type="PROSITE" id="PS50850"/>
    </source>
</evidence>
<comment type="similarity">
    <text evidence="2">Belongs to the major facilitator superfamily.</text>
</comment>
<dbReference type="Gene3D" id="1.20.1250.20">
    <property type="entry name" value="MFS general substrate transporter like domains"/>
    <property type="match status" value="2"/>
</dbReference>
<dbReference type="GO" id="GO:0022857">
    <property type="term" value="F:transmembrane transporter activity"/>
    <property type="evidence" value="ECO:0007669"/>
    <property type="project" value="InterPro"/>
</dbReference>
<evidence type="ECO:0000256" key="7">
    <source>
        <dbReference type="SAM" id="Phobius"/>
    </source>
</evidence>
<dbReference type="Pfam" id="PF07690">
    <property type="entry name" value="MFS_1"/>
    <property type="match status" value="1"/>
</dbReference>
<reference evidence="9 10" key="1">
    <citation type="submission" date="2017-10" db="EMBL/GenBank/DDBJ databases">
        <title>Novel microbial diversity and functional potential in the marine mammal oral microbiome.</title>
        <authorList>
            <person name="Dudek N.K."/>
            <person name="Sun C.L."/>
            <person name="Burstein D."/>
            <person name="Kantor R.S."/>
            <person name="Aliaga Goltsman D.S."/>
            <person name="Bik E.M."/>
            <person name="Thomas B.C."/>
            <person name="Banfield J.F."/>
            <person name="Relman D.A."/>
        </authorList>
    </citation>
    <scope>NUCLEOTIDE SEQUENCE [LARGE SCALE GENOMIC DNA]</scope>
    <source>
        <strain evidence="9">DOLJORAL78_47_16</strain>
    </source>
</reference>
<accession>A0A2G6KD72</accession>
<evidence type="ECO:0000256" key="6">
    <source>
        <dbReference type="ARBA" id="ARBA00023136"/>
    </source>
</evidence>
<dbReference type="InterPro" id="IPR020846">
    <property type="entry name" value="MFS_dom"/>
</dbReference>
<evidence type="ECO:0000256" key="2">
    <source>
        <dbReference type="ARBA" id="ARBA00008335"/>
    </source>
</evidence>
<comment type="subcellular location">
    <subcellularLocation>
        <location evidence="1">Endomembrane system</location>
        <topology evidence="1">Multi-pass membrane protein</topology>
    </subcellularLocation>
</comment>
<evidence type="ECO:0000256" key="5">
    <source>
        <dbReference type="ARBA" id="ARBA00022989"/>
    </source>
</evidence>
<feature type="transmembrane region" description="Helical" evidence="7">
    <location>
        <begin position="110"/>
        <end position="129"/>
    </location>
</feature>
<dbReference type="GO" id="GO:0016020">
    <property type="term" value="C:membrane"/>
    <property type="evidence" value="ECO:0007669"/>
    <property type="project" value="TreeGrafter"/>
</dbReference>
<evidence type="ECO:0000313" key="10">
    <source>
        <dbReference type="Proteomes" id="UP000230821"/>
    </source>
</evidence>
<feature type="transmembrane region" description="Helical" evidence="7">
    <location>
        <begin position="12"/>
        <end position="34"/>
    </location>
</feature>
<dbReference type="GO" id="GO:0012505">
    <property type="term" value="C:endomembrane system"/>
    <property type="evidence" value="ECO:0007669"/>
    <property type="project" value="UniProtKB-SubCell"/>
</dbReference>
<dbReference type="PROSITE" id="PS50850">
    <property type="entry name" value="MFS"/>
    <property type="match status" value="1"/>
</dbReference>
<keyword evidence="6 7" id="KW-0472">Membrane</keyword>
<dbReference type="InterPro" id="IPR011701">
    <property type="entry name" value="MFS"/>
</dbReference>
<protein>
    <recommendedName>
        <fullName evidence="8">Major facilitator superfamily (MFS) profile domain-containing protein</fullName>
    </recommendedName>
</protein>